<sequence>MASPALSPAPQIRTPPSPEAPKESAVSRLFITPITFLSFLLSLALVDTHNHHLRTRTHFHSPSRSQPTTFFGRLHTFLHGLVYKEVDAGPYAYVRSPNLDVKEGENGRERSRSGSGNLELSPNASPRRRSGEIDEPWHWHTKQKKMMRAELEDAFKLRKWVVLFLGAVVFSGMIMVLLLGSWIASAWKGVGNGGIGRMDL</sequence>
<dbReference type="Proteomes" id="UP001595075">
    <property type="component" value="Unassembled WGS sequence"/>
</dbReference>
<feature type="transmembrane region" description="Helical" evidence="2">
    <location>
        <begin position="160"/>
        <end position="184"/>
    </location>
</feature>
<feature type="compositionally biased region" description="Basic and acidic residues" evidence="1">
    <location>
        <begin position="102"/>
        <end position="112"/>
    </location>
</feature>
<organism evidence="3 4">
    <name type="scientific">Oculimacula yallundae</name>
    <dbReference type="NCBI Taxonomy" id="86028"/>
    <lineage>
        <taxon>Eukaryota</taxon>
        <taxon>Fungi</taxon>
        <taxon>Dikarya</taxon>
        <taxon>Ascomycota</taxon>
        <taxon>Pezizomycotina</taxon>
        <taxon>Leotiomycetes</taxon>
        <taxon>Helotiales</taxon>
        <taxon>Ploettnerulaceae</taxon>
        <taxon>Oculimacula</taxon>
    </lineage>
</organism>
<keyword evidence="4" id="KW-1185">Reference proteome</keyword>
<dbReference type="EMBL" id="JAZHXI010000004">
    <property type="protein sequence ID" value="KAL2072616.1"/>
    <property type="molecule type" value="Genomic_DNA"/>
</dbReference>
<evidence type="ECO:0000256" key="1">
    <source>
        <dbReference type="SAM" id="MobiDB-lite"/>
    </source>
</evidence>
<comment type="caution">
    <text evidence="3">The sequence shown here is derived from an EMBL/GenBank/DDBJ whole genome shotgun (WGS) entry which is preliminary data.</text>
</comment>
<feature type="transmembrane region" description="Helical" evidence="2">
    <location>
        <begin position="25"/>
        <end position="46"/>
    </location>
</feature>
<feature type="region of interest" description="Disordered" evidence="1">
    <location>
        <begin position="102"/>
        <end position="136"/>
    </location>
</feature>
<evidence type="ECO:0000313" key="4">
    <source>
        <dbReference type="Proteomes" id="UP001595075"/>
    </source>
</evidence>
<reference evidence="3 4" key="1">
    <citation type="journal article" date="2024" name="Commun. Biol.">
        <title>Comparative genomic analysis of thermophilic fungi reveals convergent evolutionary adaptations and gene losses.</title>
        <authorList>
            <person name="Steindorff A.S."/>
            <person name="Aguilar-Pontes M.V."/>
            <person name="Robinson A.J."/>
            <person name="Andreopoulos B."/>
            <person name="LaButti K."/>
            <person name="Kuo A."/>
            <person name="Mondo S."/>
            <person name="Riley R."/>
            <person name="Otillar R."/>
            <person name="Haridas S."/>
            <person name="Lipzen A."/>
            <person name="Grimwood J."/>
            <person name="Schmutz J."/>
            <person name="Clum A."/>
            <person name="Reid I.D."/>
            <person name="Moisan M.C."/>
            <person name="Butler G."/>
            <person name="Nguyen T.T.M."/>
            <person name="Dewar K."/>
            <person name="Conant G."/>
            <person name="Drula E."/>
            <person name="Henrissat B."/>
            <person name="Hansel C."/>
            <person name="Singer S."/>
            <person name="Hutchinson M.I."/>
            <person name="de Vries R.P."/>
            <person name="Natvig D.O."/>
            <person name="Powell A.J."/>
            <person name="Tsang A."/>
            <person name="Grigoriev I.V."/>
        </authorList>
    </citation>
    <scope>NUCLEOTIDE SEQUENCE [LARGE SCALE GENOMIC DNA]</scope>
    <source>
        <strain evidence="3 4">CBS 494.80</strain>
    </source>
</reference>
<protein>
    <submittedName>
        <fullName evidence="3">Uncharacterized protein</fullName>
    </submittedName>
</protein>
<proteinExistence type="predicted"/>
<accession>A0ABR4CTY7</accession>
<keyword evidence="2" id="KW-1133">Transmembrane helix</keyword>
<evidence type="ECO:0000256" key="2">
    <source>
        <dbReference type="SAM" id="Phobius"/>
    </source>
</evidence>
<feature type="region of interest" description="Disordered" evidence="1">
    <location>
        <begin position="1"/>
        <end position="23"/>
    </location>
</feature>
<evidence type="ECO:0000313" key="3">
    <source>
        <dbReference type="EMBL" id="KAL2072616.1"/>
    </source>
</evidence>
<keyword evidence="2" id="KW-0472">Membrane</keyword>
<keyword evidence="2" id="KW-0812">Transmembrane</keyword>
<feature type="compositionally biased region" description="Polar residues" evidence="1">
    <location>
        <begin position="113"/>
        <end position="124"/>
    </location>
</feature>
<gene>
    <name evidence="3" type="ORF">VTL71DRAFT_11959</name>
</gene>
<name>A0ABR4CTY7_9HELO</name>